<sequence length="278" mass="30301">MKSVQTRFGKLAYIGQLTGKPVIIAVHGLGGAADYFQALRPYLTQYDVLAFNLLGTPPSTAAKDDIYTVESAAASLWAAIDVLAIKTPLILMGHSLGGSVVTAMLAQRAAQVQSLILISTSTSGQYIHLNPLLKLLGYPLISPVLQNIMKLAKRHLTYSPFLDPAKVAEPSFLVEPMIQKNRRVIKQELTLFARYTTAVPMAQRLSLYSKVPVLVIFGDHDELATDQGRLNDQRHYSKLPQVTFVTVPQASHLVLVEKPAAVSALVNKFLGNAAPMKK</sequence>
<dbReference type="Gene3D" id="3.40.50.1820">
    <property type="entry name" value="alpha/beta hydrolase"/>
    <property type="match status" value="1"/>
</dbReference>
<proteinExistence type="predicted"/>
<dbReference type="InterPro" id="IPR029058">
    <property type="entry name" value="AB_hydrolase_fold"/>
</dbReference>
<accession>A0ABW3EEE4</accession>
<keyword evidence="3" id="KW-1185">Reference proteome</keyword>
<protein>
    <submittedName>
        <fullName evidence="2">Alpha/beta fold hydrolase</fullName>
    </submittedName>
</protein>
<dbReference type="InterPro" id="IPR000073">
    <property type="entry name" value="AB_hydrolase_1"/>
</dbReference>
<evidence type="ECO:0000313" key="3">
    <source>
        <dbReference type="Proteomes" id="UP001597104"/>
    </source>
</evidence>
<comment type="caution">
    <text evidence="2">The sequence shown here is derived from an EMBL/GenBank/DDBJ whole genome shotgun (WGS) entry which is preliminary data.</text>
</comment>
<organism evidence="2 3">
    <name type="scientific">Loigolactobacillus binensis</name>
    <dbReference type="NCBI Taxonomy" id="2559922"/>
    <lineage>
        <taxon>Bacteria</taxon>
        <taxon>Bacillati</taxon>
        <taxon>Bacillota</taxon>
        <taxon>Bacilli</taxon>
        <taxon>Lactobacillales</taxon>
        <taxon>Lactobacillaceae</taxon>
        <taxon>Loigolactobacillus</taxon>
    </lineage>
</organism>
<dbReference type="Proteomes" id="UP001597104">
    <property type="component" value="Unassembled WGS sequence"/>
</dbReference>
<dbReference type="GO" id="GO:0016787">
    <property type="term" value="F:hydrolase activity"/>
    <property type="evidence" value="ECO:0007669"/>
    <property type="project" value="UniProtKB-KW"/>
</dbReference>
<reference evidence="3" key="1">
    <citation type="journal article" date="2019" name="Int. J. Syst. Evol. Microbiol.">
        <title>The Global Catalogue of Microorganisms (GCM) 10K type strain sequencing project: providing services to taxonomists for standard genome sequencing and annotation.</title>
        <authorList>
            <consortium name="The Broad Institute Genomics Platform"/>
            <consortium name="The Broad Institute Genome Sequencing Center for Infectious Disease"/>
            <person name="Wu L."/>
            <person name="Ma J."/>
        </authorList>
    </citation>
    <scope>NUCLEOTIDE SEQUENCE [LARGE SCALE GENOMIC DNA]</scope>
    <source>
        <strain evidence="3">CCM 8925</strain>
    </source>
</reference>
<dbReference type="SUPFAM" id="SSF53474">
    <property type="entry name" value="alpha/beta-Hydrolases"/>
    <property type="match status" value="1"/>
</dbReference>
<dbReference type="PANTHER" id="PTHR43798:SF33">
    <property type="entry name" value="HYDROLASE, PUTATIVE (AFU_ORTHOLOGUE AFUA_2G14860)-RELATED"/>
    <property type="match status" value="1"/>
</dbReference>
<keyword evidence="2" id="KW-0378">Hydrolase</keyword>
<dbReference type="EMBL" id="JBHTIO010000044">
    <property type="protein sequence ID" value="MFD0898130.1"/>
    <property type="molecule type" value="Genomic_DNA"/>
</dbReference>
<dbReference type="InterPro" id="IPR050266">
    <property type="entry name" value="AB_hydrolase_sf"/>
</dbReference>
<dbReference type="RefSeq" id="WP_137636404.1">
    <property type="nucleotide sequence ID" value="NZ_BJDN01000001.1"/>
</dbReference>
<gene>
    <name evidence="2" type="ORF">ACFQZ7_10385</name>
</gene>
<evidence type="ECO:0000313" key="2">
    <source>
        <dbReference type="EMBL" id="MFD0898130.1"/>
    </source>
</evidence>
<dbReference type="Pfam" id="PF00561">
    <property type="entry name" value="Abhydrolase_1"/>
    <property type="match status" value="1"/>
</dbReference>
<dbReference type="PANTHER" id="PTHR43798">
    <property type="entry name" value="MONOACYLGLYCEROL LIPASE"/>
    <property type="match status" value="1"/>
</dbReference>
<evidence type="ECO:0000259" key="1">
    <source>
        <dbReference type="Pfam" id="PF00561"/>
    </source>
</evidence>
<feature type="domain" description="AB hydrolase-1" evidence="1">
    <location>
        <begin position="21"/>
        <end position="124"/>
    </location>
</feature>
<name>A0ABW3EEE4_9LACO</name>